<dbReference type="SUPFAM" id="SSF49503">
    <property type="entry name" value="Cupredoxins"/>
    <property type="match status" value="2"/>
</dbReference>
<keyword evidence="2" id="KW-0560">Oxidoreductase</keyword>
<dbReference type="InterPro" id="IPR001117">
    <property type="entry name" value="Cu-oxidase_2nd"/>
</dbReference>
<gene>
    <name evidence="6" type="ORF">BROFUL_03336</name>
</gene>
<feature type="domain" description="Plastocyanin-like" evidence="4">
    <location>
        <begin position="297"/>
        <end position="359"/>
    </location>
</feature>
<evidence type="ECO:0000256" key="3">
    <source>
        <dbReference type="ARBA" id="ARBA00023008"/>
    </source>
</evidence>
<evidence type="ECO:0008006" key="8">
    <source>
        <dbReference type="Google" id="ProtNLM"/>
    </source>
</evidence>
<evidence type="ECO:0000259" key="4">
    <source>
        <dbReference type="Pfam" id="PF00394"/>
    </source>
</evidence>
<dbReference type="InterPro" id="IPR045087">
    <property type="entry name" value="Cu-oxidase_fam"/>
</dbReference>
<sequence length="413" mass="46711">MAVISDTKEHLTGIFIARCMLKKYVAGSFLIAILCCPPVIASPEEVLIPGDQIVEKAFTEFSKDGQVEREFHLYATDGYQEMADGELIYFWGFAHAKDFADAGEVKTKEERDTKLLPLTVPGDEIRLTSGKNYVVVLHNAGFYETEMHSGVHGVPHTIHFHGLDLIPAYDGVPNMPYTPVFPGEKYRYLLTIPEDVEGSYLGHCHVDTTNHLMAGMYFPLILEKRPNEIYGYPFDREYTLIMSEVDSDYMEMLRTEGSIRRGLEWKSNYFMLNGRIFMDILTNPLSTINDPKTRIVAYEGETVLIRLIAIGYNHIFAWHPHGFHGLVIGTDGRKLSYPYEKDTLLIGSGERYDILYKIPDLSAKRGCPSCNYGHGISIAHDHNMMGMVSRGIYPHGPQTIFDVRPKNTKPGTQ</sequence>
<dbReference type="GO" id="GO:0005507">
    <property type="term" value="F:copper ion binding"/>
    <property type="evidence" value="ECO:0007669"/>
    <property type="project" value="InterPro"/>
</dbReference>
<dbReference type="PANTHER" id="PTHR11709:SF394">
    <property type="entry name" value="FI03373P-RELATED"/>
    <property type="match status" value="1"/>
</dbReference>
<organism evidence="6 7">
    <name type="scientific">Candidatus Brocadia fulgida</name>
    <dbReference type="NCBI Taxonomy" id="380242"/>
    <lineage>
        <taxon>Bacteria</taxon>
        <taxon>Pseudomonadati</taxon>
        <taxon>Planctomycetota</taxon>
        <taxon>Candidatus Brocadiia</taxon>
        <taxon>Candidatus Brocadiales</taxon>
        <taxon>Candidatus Brocadiaceae</taxon>
        <taxon>Candidatus Brocadia</taxon>
    </lineage>
</organism>
<proteinExistence type="predicted"/>
<evidence type="ECO:0000256" key="2">
    <source>
        <dbReference type="ARBA" id="ARBA00023002"/>
    </source>
</evidence>
<accession>A0A0M2UU10</accession>
<dbReference type="AlphaFoldDB" id="A0A0M2UU10"/>
<dbReference type="InterPro" id="IPR011707">
    <property type="entry name" value="Cu-oxidase-like_N"/>
</dbReference>
<dbReference type="Proteomes" id="UP000034954">
    <property type="component" value="Unassembled WGS sequence"/>
</dbReference>
<name>A0A0M2UU10_9BACT</name>
<keyword evidence="1" id="KW-0479">Metal-binding</keyword>
<dbReference type="InterPro" id="IPR008972">
    <property type="entry name" value="Cupredoxin"/>
</dbReference>
<evidence type="ECO:0000313" key="7">
    <source>
        <dbReference type="Proteomes" id="UP000034954"/>
    </source>
</evidence>
<evidence type="ECO:0000313" key="6">
    <source>
        <dbReference type="EMBL" id="KKO17964.1"/>
    </source>
</evidence>
<keyword evidence="7" id="KW-1185">Reference proteome</keyword>
<evidence type="ECO:0000259" key="5">
    <source>
        <dbReference type="Pfam" id="PF07732"/>
    </source>
</evidence>
<keyword evidence="3" id="KW-0186">Copper</keyword>
<feature type="domain" description="Plastocyanin-like" evidence="5">
    <location>
        <begin position="118"/>
        <end position="225"/>
    </location>
</feature>
<protein>
    <recommendedName>
        <fullName evidence="8">Multicopper oxidase</fullName>
    </recommendedName>
</protein>
<dbReference type="GO" id="GO:0016491">
    <property type="term" value="F:oxidoreductase activity"/>
    <property type="evidence" value="ECO:0007669"/>
    <property type="project" value="UniProtKB-KW"/>
</dbReference>
<reference evidence="6 7" key="1">
    <citation type="journal article" date="2013" name="BMC Microbiol.">
        <title>Identification of the type II cytochrome c maturation pathway in anammox bacteria by comparative genomics.</title>
        <authorList>
            <person name="Ferousi C."/>
            <person name="Speth D.R."/>
            <person name="Reimann J."/>
            <person name="Op den Camp H.J."/>
            <person name="Allen J.W."/>
            <person name="Keltjens J.T."/>
            <person name="Jetten M.S."/>
        </authorList>
    </citation>
    <scope>NUCLEOTIDE SEQUENCE [LARGE SCALE GENOMIC DNA]</scope>
    <source>
        <strain evidence="6">RU1</strain>
    </source>
</reference>
<dbReference type="PANTHER" id="PTHR11709">
    <property type="entry name" value="MULTI-COPPER OXIDASE"/>
    <property type="match status" value="1"/>
</dbReference>
<dbReference type="EMBL" id="LAQJ01000306">
    <property type="protein sequence ID" value="KKO17964.1"/>
    <property type="molecule type" value="Genomic_DNA"/>
</dbReference>
<dbReference type="Pfam" id="PF00394">
    <property type="entry name" value="Cu-oxidase"/>
    <property type="match status" value="1"/>
</dbReference>
<comment type="caution">
    <text evidence="6">The sequence shown here is derived from an EMBL/GenBank/DDBJ whole genome shotgun (WGS) entry which is preliminary data.</text>
</comment>
<dbReference type="Pfam" id="PF07732">
    <property type="entry name" value="Cu-oxidase_3"/>
    <property type="match status" value="1"/>
</dbReference>
<dbReference type="Gene3D" id="2.60.40.420">
    <property type="entry name" value="Cupredoxins - blue copper proteins"/>
    <property type="match status" value="1"/>
</dbReference>
<evidence type="ECO:0000256" key="1">
    <source>
        <dbReference type="ARBA" id="ARBA00022723"/>
    </source>
</evidence>